<dbReference type="InterPro" id="IPR036291">
    <property type="entry name" value="NAD(P)-bd_dom_sf"/>
</dbReference>
<dbReference type="PRINTS" id="PR00080">
    <property type="entry name" value="SDRFAMILY"/>
</dbReference>
<dbReference type="STRING" id="1287681.M7TJM7"/>
<keyword evidence="5" id="KW-1185">Reference proteome</keyword>
<gene>
    <name evidence="4" type="ORF">UCREL1_2844</name>
</gene>
<keyword evidence="2" id="KW-0560">Oxidoreductase</keyword>
<dbReference type="HOGENOM" id="CLU_010194_2_9_1"/>
<evidence type="ECO:0000256" key="3">
    <source>
        <dbReference type="RuleBase" id="RU000363"/>
    </source>
</evidence>
<organism evidence="4 5">
    <name type="scientific">Eutypa lata (strain UCR-EL1)</name>
    <name type="common">Grapevine dieback disease fungus</name>
    <name type="synonym">Eutypa armeniacae</name>
    <dbReference type="NCBI Taxonomy" id="1287681"/>
    <lineage>
        <taxon>Eukaryota</taxon>
        <taxon>Fungi</taxon>
        <taxon>Dikarya</taxon>
        <taxon>Ascomycota</taxon>
        <taxon>Pezizomycotina</taxon>
        <taxon>Sordariomycetes</taxon>
        <taxon>Xylariomycetidae</taxon>
        <taxon>Xylariales</taxon>
        <taxon>Diatrypaceae</taxon>
        <taxon>Eutypa</taxon>
    </lineage>
</organism>
<proteinExistence type="inferred from homology"/>
<evidence type="ECO:0000256" key="2">
    <source>
        <dbReference type="ARBA" id="ARBA00023002"/>
    </source>
</evidence>
<dbReference type="GO" id="GO:0005783">
    <property type="term" value="C:endoplasmic reticulum"/>
    <property type="evidence" value="ECO:0007669"/>
    <property type="project" value="TreeGrafter"/>
</dbReference>
<dbReference type="AlphaFoldDB" id="M7TJM7"/>
<dbReference type="GO" id="GO:0006654">
    <property type="term" value="P:phosphatidic acid biosynthetic process"/>
    <property type="evidence" value="ECO:0007669"/>
    <property type="project" value="TreeGrafter"/>
</dbReference>
<evidence type="ECO:0000256" key="1">
    <source>
        <dbReference type="ARBA" id="ARBA00006484"/>
    </source>
</evidence>
<reference evidence="5" key="1">
    <citation type="journal article" date="2013" name="Genome Announc.">
        <title>Draft genome sequence of the grapevine dieback fungus Eutypa lata UCR-EL1.</title>
        <authorList>
            <person name="Blanco-Ulate B."/>
            <person name="Rolshausen P.E."/>
            <person name="Cantu D."/>
        </authorList>
    </citation>
    <scope>NUCLEOTIDE SEQUENCE [LARGE SCALE GENOMIC DNA]</scope>
    <source>
        <strain evidence="5">UCR-EL1</strain>
    </source>
</reference>
<dbReference type="GO" id="GO:0005811">
    <property type="term" value="C:lipid droplet"/>
    <property type="evidence" value="ECO:0007669"/>
    <property type="project" value="TreeGrafter"/>
</dbReference>
<dbReference type="OMA" id="TMASEIW"/>
<sequence>MALLRKSVLITGCSAGGIGAALAEVFHEKGYHVFATARNPSKIPQALSSSANVTALKLDVLSSESIAAAAEDVKRETGGKLDVLINNSGGGYYAAALDTSIEEAKKLYDLHVWAPLSILQAFAPQLIEAKGCLVNNSSISAYIPMAFGGAYNGSKAALVAASETWRYELQPLGVRTITLITCATKTQYFNNVEGAKIPETSKYYEVRGLVHGLTDGHLQAGAISARQYATKVVREVEKGTVGTVWAGTNALINRLTLWLSPQLLMDMVLESIVPVGREMAKVAQRSKA</sequence>
<dbReference type="PANTHER" id="PTHR44169:SF6">
    <property type="entry name" value="NADPH-DEPENDENT 1-ACYLDIHYDROXYACETONE PHOSPHATE REDUCTASE"/>
    <property type="match status" value="1"/>
</dbReference>
<dbReference type="InterPro" id="IPR002347">
    <property type="entry name" value="SDR_fam"/>
</dbReference>
<dbReference type="OrthoDB" id="2102561at2759"/>
<evidence type="ECO:0000313" key="4">
    <source>
        <dbReference type="EMBL" id="EMR70126.1"/>
    </source>
</evidence>
<dbReference type="GO" id="GO:0019433">
    <property type="term" value="P:triglyceride catabolic process"/>
    <property type="evidence" value="ECO:0007669"/>
    <property type="project" value="TreeGrafter"/>
</dbReference>
<protein>
    <submittedName>
        <fullName evidence="4">Putative short-chain dehydrogenase protein</fullName>
    </submittedName>
</protein>
<dbReference type="SUPFAM" id="SSF51735">
    <property type="entry name" value="NAD(P)-binding Rossmann-fold domains"/>
    <property type="match status" value="1"/>
</dbReference>
<dbReference type="eggNOG" id="KOG1209">
    <property type="taxonomic scope" value="Eukaryota"/>
</dbReference>
<dbReference type="Gene3D" id="3.40.50.720">
    <property type="entry name" value="NAD(P)-binding Rossmann-like Domain"/>
    <property type="match status" value="1"/>
</dbReference>
<comment type="similarity">
    <text evidence="1 3">Belongs to the short-chain dehydrogenases/reductases (SDR) family.</text>
</comment>
<accession>M7TJM7</accession>
<dbReference type="Pfam" id="PF00106">
    <property type="entry name" value="adh_short"/>
    <property type="match status" value="1"/>
</dbReference>
<dbReference type="KEGG" id="ela:UCREL1_2844"/>
<evidence type="ECO:0000313" key="5">
    <source>
        <dbReference type="Proteomes" id="UP000012174"/>
    </source>
</evidence>
<dbReference type="PRINTS" id="PR00081">
    <property type="entry name" value="GDHRDH"/>
</dbReference>
<dbReference type="GO" id="GO:0000140">
    <property type="term" value="F:acylglycerone-phosphate reductase (NADP+) activity"/>
    <property type="evidence" value="ECO:0007669"/>
    <property type="project" value="TreeGrafter"/>
</dbReference>
<dbReference type="PANTHER" id="PTHR44169">
    <property type="entry name" value="NADPH-DEPENDENT 1-ACYLDIHYDROXYACETONE PHOSPHATE REDUCTASE"/>
    <property type="match status" value="1"/>
</dbReference>
<name>M7TJM7_EUTLA</name>
<dbReference type="Proteomes" id="UP000012174">
    <property type="component" value="Unassembled WGS sequence"/>
</dbReference>
<dbReference type="EMBL" id="KB705949">
    <property type="protein sequence ID" value="EMR70126.1"/>
    <property type="molecule type" value="Genomic_DNA"/>
</dbReference>
<dbReference type="GO" id="GO:0004806">
    <property type="term" value="F:triacylglycerol lipase activity"/>
    <property type="evidence" value="ECO:0007669"/>
    <property type="project" value="TreeGrafter"/>
</dbReference>